<dbReference type="Proteomes" id="UP000823821">
    <property type="component" value="Unassembled WGS sequence"/>
</dbReference>
<evidence type="ECO:0000313" key="2">
    <source>
        <dbReference type="Proteomes" id="UP000823821"/>
    </source>
</evidence>
<reference evidence="1" key="2">
    <citation type="submission" date="2021-04" db="EMBL/GenBank/DDBJ databases">
        <authorList>
            <person name="Gilroy R."/>
        </authorList>
    </citation>
    <scope>NUCLEOTIDE SEQUENCE</scope>
    <source>
        <strain evidence="1">5032</strain>
    </source>
</reference>
<dbReference type="EMBL" id="DWZD01000047">
    <property type="protein sequence ID" value="HJA79628.1"/>
    <property type="molecule type" value="Genomic_DNA"/>
</dbReference>
<comment type="caution">
    <text evidence="1">The sequence shown here is derived from an EMBL/GenBank/DDBJ whole genome shotgun (WGS) entry which is preliminary data.</text>
</comment>
<organism evidence="1 2">
    <name type="scientific">Candidatus Desulfovibrio intestinavium</name>
    <dbReference type="NCBI Taxonomy" id="2838534"/>
    <lineage>
        <taxon>Bacteria</taxon>
        <taxon>Pseudomonadati</taxon>
        <taxon>Thermodesulfobacteriota</taxon>
        <taxon>Desulfovibrionia</taxon>
        <taxon>Desulfovibrionales</taxon>
        <taxon>Desulfovibrionaceae</taxon>
        <taxon>Desulfovibrio</taxon>
    </lineage>
</organism>
<dbReference type="AlphaFoldDB" id="A0A9D2HPX1"/>
<evidence type="ECO:0000313" key="1">
    <source>
        <dbReference type="EMBL" id="HJA79628.1"/>
    </source>
</evidence>
<proteinExistence type="predicted"/>
<accession>A0A9D2HPX1</accession>
<gene>
    <name evidence="1" type="ORF">H9784_08720</name>
</gene>
<reference evidence="1" key="1">
    <citation type="journal article" date="2021" name="PeerJ">
        <title>Extensive microbial diversity within the chicken gut microbiome revealed by metagenomics and culture.</title>
        <authorList>
            <person name="Gilroy R."/>
            <person name="Ravi A."/>
            <person name="Getino M."/>
            <person name="Pursley I."/>
            <person name="Horton D.L."/>
            <person name="Alikhan N.F."/>
            <person name="Baker D."/>
            <person name="Gharbi K."/>
            <person name="Hall N."/>
            <person name="Watson M."/>
            <person name="Adriaenssens E.M."/>
            <person name="Foster-Nyarko E."/>
            <person name="Jarju S."/>
            <person name="Secka A."/>
            <person name="Antonio M."/>
            <person name="Oren A."/>
            <person name="Chaudhuri R.R."/>
            <person name="La Ragione R."/>
            <person name="Hildebrand F."/>
            <person name="Pallen M.J."/>
        </authorList>
    </citation>
    <scope>NUCLEOTIDE SEQUENCE</scope>
    <source>
        <strain evidence="1">5032</strain>
    </source>
</reference>
<sequence>MKPLNFAILDYMTTVPEACAEEVVAALRPAYGSFRALNVKAVRTALLTATVNGLLEESRCELDEAQNLRLYFRAHPEGAATIVKYTGGPLSRPVD</sequence>
<protein>
    <submittedName>
        <fullName evidence="1">Uncharacterized protein</fullName>
    </submittedName>
</protein>
<name>A0A9D2HPX1_9BACT</name>